<organism evidence="1 2">
    <name type="scientific">Escherichia coli</name>
    <dbReference type="NCBI Taxonomy" id="562"/>
    <lineage>
        <taxon>Bacteria</taxon>
        <taxon>Pseudomonadati</taxon>
        <taxon>Pseudomonadota</taxon>
        <taxon>Gammaproteobacteria</taxon>
        <taxon>Enterobacterales</taxon>
        <taxon>Enterobacteriaceae</taxon>
        <taxon>Escherichia</taxon>
    </lineage>
</organism>
<proteinExistence type="predicted"/>
<dbReference type="AlphaFoldDB" id="A0A854BLT8"/>
<gene>
    <name evidence="1" type="ORF">AWP47_14090</name>
</gene>
<name>A0A854BLT8_ECOLX</name>
<evidence type="ECO:0000313" key="2">
    <source>
        <dbReference type="Proteomes" id="UP000185794"/>
    </source>
</evidence>
<evidence type="ECO:0000313" key="1">
    <source>
        <dbReference type="EMBL" id="OKV10828.1"/>
    </source>
</evidence>
<reference evidence="1 2" key="1">
    <citation type="journal article" date="2017" name="Front. Cell. Infect. Microbiol.">
        <title>Chaperone-usher pili loci of human colonization factor-negative enterotoxigenic Escherichia coli.</title>
        <authorList>
            <person name="Del Canto F."/>
            <person name="Vidal R."/>
            <person name="Stine O.C."/>
            <person name="Pop M."/>
        </authorList>
    </citation>
    <scope>NUCLEOTIDE SEQUENCE [LARGE SCALE GENOMIC DNA]</scope>
    <source>
        <strain evidence="1 2">700324</strain>
    </source>
</reference>
<dbReference type="EMBL" id="LRKC01000121">
    <property type="protein sequence ID" value="OKV10828.1"/>
    <property type="molecule type" value="Genomic_DNA"/>
</dbReference>
<comment type="caution">
    <text evidence="1">The sequence shown here is derived from an EMBL/GenBank/DDBJ whole genome shotgun (WGS) entry which is preliminary data.</text>
</comment>
<accession>A0A854BLT8</accession>
<protein>
    <submittedName>
        <fullName evidence="1">Uncharacterized protein</fullName>
    </submittedName>
</protein>
<dbReference type="Proteomes" id="UP000185794">
    <property type="component" value="Unassembled WGS sequence"/>
</dbReference>
<sequence>MIATRAYFVSMSCLPAKKRLTSELLRSNASLRLIDISPGAFVHLEPRECLTPDSLKHPTPFYNC</sequence>